<evidence type="ECO:0000313" key="4">
    <source>
        <dbReference type="EMBL" id="EQD55538.1"/>
    </source>
</evidence>
<gene>
    <name evidence="4" type="ORF">B2A_05670</name>
</gene>
<dbReference type="EC" id="2.1.1.-" evidence="4"/>
<dbReference type="Gene3D" id="3.40.50.150">
    <property type="entry name" value="Vaccinia Virus protein VP39"/>
    <property type="match status" value="1"/>
</dbReference>
<reference evidence="4" key="2">
    <citation type="journal article" date="2014" name="ISME J.">
        <title>Microbial stratification in low pH oxic and suboxic macroscopic growths along an acid mine drainage.</title>
        <authorList>
            <person name="Mendez-Garcia C."/>
            <person name="Mesa V."/>
            <person name="Sprenger R.R."/>
            <person name="Richter M."/>
            <person name="Diez M.S."/>
            <person name="Solano J."/>
            <person name="Bargiela R."/>
            <person name="Golyshina O.V."/>
            <person name="Manteca A."/>
            <person name="Ramos J.L."/>
            <person name="Gallego J.R."/>
            <person name="Llorente I."/>
            <person name="Martins Dos Santos V.A."/>
            <person name="Jensen O.N."/>
            <person name="Pelaez A.I."/>
            <person name="Sanchez J."/>
            <person name="Ferrer M."/>
        </authorList>
    </citation>
    <scope>NUCLEOTIDE SEQUENCE</scope>
</reference>
<sequence length="71" mass="7571">GFRKRCSCPTDRVVPCLVLDPFAGSGTVLAVARRMGRRSVGIELNPDYVALARRRSAADVPAVVGREEASA</sequence>
<organism evidence="4">
    <name type="scientific">mine drainage metagenome</name>
    <dbReference type="NCBI Taxonomy" id="410659"/>
    <lineage>
        <taxon>unclassified sequences</taxon>
        <taxon>metagenomes</taxon>
        <taxon>ecological metagenomes</taxon>
    </lineage>
</organism>
<dbReference type="PRINTS" id="PR00508">
    <property type="entry name" value="S21N4MTFRASE"/>
</dbReference>
<dbReference type="Pfam" id="PF01555">
    <property type="entry name" value="N6_N4_Mtase"/>
    <property type="match status" value="1"/>
</dbReference>
<feature type="non-terminal residue" evidence="4">
    <location>
        <position position="1"/>
    </location>
</feature>
<keyword evidence="1 4" id="KW-0489">Methyltransferase</keyword>
<evidence type="ECO:0000259" key="3">
    <source>
        <dbReference type="Pfam" id="PF01555"/>
    </source>
</evidence>
<feature type="domain" description="DNA methylase N-4/N-6" evidence="3">
    <location>
        <begin position="17"/>
        <end position="53"/>
    </location>
</feature>
<evidence type="ECO:0000256" key="1">
    <source>
        <dbReference type="ARBA" id="ARBA00022603"/>
    </source>
</evidence>
<proteinExistence type="predicted"/>
<dbReference type="InterPro" id="IPR029063">
    <property type="entry name" value="SAM-dependent_MTases_sf"/>
</dbReference>
<keyword evidence="2 4" id="KW-0808">Transferase</keyword>
<dbReference type="CDD" id="cd02440">
    <property type="entry name" value="AdoMet_MTases"/>
    <property type="match status" value="1"/>
</dbReference>
<dbReference type="GO" id="GO:0032259">
    <property type="term" value="P:methylation"/>
    <property type="evidence" value="ECO:0007669"/>
    <property type="project" value="UniProtKB-KW"/>
</dbReference>
<evidence type="ECO:0000256" key="2">
    <source>
        <dbReference type="ARBA" id="ARBA00022679"/>
    </source>
</evidence>
<name>T1AFY8_9ZZZZ</name>
<accession>T1AFY8</accession>
<dbReference type="GO" id="GO:0003677">
    <property type="term" value="F:DNA binding"/>
    <property type="evidence" value="ECO:0007669"/>
    <property type="project" value="InterPro"/>
</dbReference>
<reference evidence="4" key="1">
    <citation type="submission" date="2013-08" db="EMBL/GenBank/DDBJ databases">
        <authorList>
            <person name="Mendez C."/>
            <person name="Richter M."/>
            <person name="Ferrer M."/>
            <person name="Sanchez J."/>
        </authorList>
    </citation>
    <scope>NUCLEOTIDE SEQUENCE</scope>
</reference>
<dbReference type="InterPro" id="IPR001091">
    <property type="entry name" value="RM_Methyltransferase"/>
</dbReference>
<comment type="caution">
    <text evidence="4">The sequence shown here is derived from an EMBL/GenBank/DDBJ whole genome shotgun (WGS) entry which is preliminary data.</text>
</comment>
<protein>
    <submittedName>
        <fullName evidence="4">DNA methylase N-4/N-6 domain protein</fullName>
        <ecNumber evidence="4">2.1.1.-</ecNumber>
    </submittedName>
</protein>
<dbReference type="SUPFAM" id="SSF53335">
    <property type="entry name" value="S-adenosyl-L-methionine-dependent methyltransferases"/>
    <property type="match status" value="1"/>
</dbReference>
<dbReference type="GO" id="GO:0008170">
    <property type="term" value="F:N-methyltransferase activity"/>
    <property type="evidence" value="ECO:0007669"/>
    <property type="project" value="InterPro"/>
</dbReference>
<dbReference type="EMBL" id="AUZZ01003944">
    <property type="protein sequence ID" value="EQD55538.1"/>
    <property type="molecule type" value="Genomic_DNA"/>
</dbReference>
<dbReference type="AlphaFoldDB" id="T1AFY8"/>
<dbReference type="InterPro" id="IPR002941">
    <property type="entry name" value="DNA_methylase_N4/N6"/>
</dbReference>